<dbReference type="Gene3D" id="2.60.40.790">
    <property type="match status" value="1"/>
</dbReference>
<dbReference type="EMBL" id="JARIHO010000029">
    <property type="protein sequence ID" value="KAJ7337415.1"/>
    <property type="molecule type" value="Genomic_DNA"/>
</dbReference>
<evidence type="ECO:0000313" key="4">
    <source>
        <dbReference type="Proteomes" id="UP001218218"/>
    </source>
</evidence>
<dbReference type="PROSITE" id="PS01031">
    <property type="entry name" value="SHSP"/>
    <property type="match status" value="1"/>
</dbReference>
<dbReference type="AlphaFoldDB" id="A0AAD6ZSR7"/>
<name>A0AAD6ZSR7_9AGAR</name>
<keyword evidence="4" id="KW-1185">Reference proteome</keyword>
<dbReference type="CDD" id="cd00298">
    <property type="entry name" value="ACD_sHsps_p23-like"/>
    <property type="match status" value="1"/>
</dbReference>
<gene>
    <name evidence="3" type="ORF">DFH08DRAFT_783742</name>
</gene>
<evidence type="ECO:0000256" key="1">
    <source>
        <dbReference type="PROSITE-ProRule" id="PRU00285"/>
    </source>
</evidence>
<organism evidence="3 4">
    <name type="scientific">Mycena albidolilacea</name>
    <dbReference type="NCBI Taxonomy" id="1033008"/>
    <lineage>
        <taxon>Eukaryota</taxon>
        <taxon>Fungi</taxon>
        <taxon>Dikarya</taxon>
        <taxon>Basidiomycota</taxon>
        <taxon>Agaricomycotina</taxon>
        <taxon>Agaricomycetes</taxon>
        <taxon>Agaricomycetidae</taxon>
        <taxon>Agaricales</taxon>
        <taxon>Marasmiineae</taxon>
        <taxon>Mycenaceae</taxon>
        <taxon>Mycena</taxon>
    </lineage>
</organism>
<proteinExistence type="inferred from homology"/>
<dbReference type="InterPro" id="IPR002068">
    <property type="entry name" value="A-crystallin/Hsp20_dom"/>
</dbReference>
<comment type="caution">
    <text evidence="3">The sequence shown here is derived from an EMBL/GenBank/DDBJ whole genome shotgun (WGS) entry which is preliminary data.</text>
</comment>
<reference evidence="3" key="1">
    <citation type="submission" date="2023-03" db="EMBL/GenBank/DDBJ databases">
        <title>Massive genome expansion in bonnet fungi (Mycena s.s.) driven by repeated elements and novel gene families across ecological guilds.</title>
        <authorList>
            <consortium name="Lawrence Berkeley National Laboratory"/>
            <person name="Harder C.B."/>
            <person name="Miyauchi S."/>
            <person name="Viragh M."/>
            <person name="Kuo A."/>
            <person name="Thoen E."/>
            <person name="Andreopoulos B."/>
            <person name="Lu D."/>
            <person name="Skrede I."/>
            <person name="Drula E."/>
            <person name="Henrissat B."/>
            <person name="Morin E."/>
            <person name="Kohler A."/>
            <person name="Barry K."/>
            <person name="LaButti K."/>
            <person name="Morin E."/>
            <person name="Salamov A."/>
            <person name="Lipzen A."/>
            <person name="Mereny Z."/>
            <person name="Hegedus B."/>
            <person name="Baldrian P."/>
            <person name="Stursova M."/>
            <person name="Weitz H."/>
            <person name="Taylor A."/>
            <person name="Grigoriev I.V."/>
            <person name="Nagy L.G."/>
            <person name="Martin F."/>
            <person name="Kauserud H."/>
        </authorList>
    </citation>
    <scope>NUCLEOTIDE SEQUENCE</scope>
    <source>
        <strain evidence="3">CBHHK002</strain>
    </source>
</reference>
<evidence type="ECO:0000259" key="2">
    <source>
        <dbReference type="PROSITE" id="PS01031"/>
    </source>
</evidence>
<dbReference type="Proteomes" id="UP001218218">
    <property type="component" value="Unassembled WGS sequence"/>
</dbReference>
<accession>A0AAD6ZSR7</accession>
<feature type="domain" description="SHSP" evidence="2">
    <location>
        <begin position="1"/>
        <end position="86"/>
    </location>
</feature>
<evidence type="ECO:0000313" key="3">
    <source>
        <dbReference type="EMBL" id="KAJ7337415.1"/>
    </source>
</evidence>
<protein>
    <recommendedName>
        <fullName evidence="2">SHSP domain-containing protein</fullName>
    </recommendedName>
</protein>
<comment type="similarity">
    <text evidence="1">Belongs to the small heat shock protein (HSP20) family.</text>
</comment>
<dbReference type="InterPro" id="IPR008978">
    <property type="entry name" value="HSP20-like_chaperone"/>
</dbReference>
<sequence>MDIISSTSEYTFDISLPIVIKPEMVTVTTAKGDKVKIVADAWHLEADCHFEWEIVFPPGEVDITKINAQFEGGHLNVRAGRRSCKD</sequence>